<dbReference type="Gene3D" id="3.60.15.10">
    <property type="entry name" value="Ribonuclease Z/Hydroxyacylglutathione hydrolase-like"/>
    <property type="match status" value="1"/>
</dbReference>
<organism evidence="2 3">
    <name type="scientific">Fenollaria massiliensis</name>
    <dbReference type="NCBI Taxonomy" id="938288"/>
    <lineage>
        <taxon>Bacteria</taxon>
        <taxon>Bacillati</taxon>
        <taxon>Bacillota</taxon>
        <taxon>Clostridia</taxon>
        <taxon>Eubacteriales</taxon>
        <taxon>Fenollaria</taxon>
    </lineage>
</organism>
<dbReference type="PANTHER" id="PTHR47619:SF1">
    <property type="entry name" value="EXODEOXYRIBONUCLEASE WALJ"/>
    <property type="match status" value="1"/>
</dbReference>
<dbReference type="KEGG" id="fms:M1R53_07235"/>
<proteinExistence type="predicted"/>
<gene>
    <name evidence="2" type="ORF">M1R53_07235</name>
</gene>
<dbReference type="EMBL" id="CP096649">
    <property type="protein sequence ID" value="UQK59028.1"/>
    <property type="molecule type" value="Genomic_DNA"/>
</dbReference>
<protein>
    <submittedName>
        <fullName evidence="2">MBL fold metallo-hydrolase</fullName>
    </submittedName>
</protein>
<dbReference type="SMART" id="SM00849">
    <property type="entry name" value="Lactamase_B"/>
    <property type="match status" value="1"/>
</dbReference>
<accession>A0A9E7DIZ2</accession>
<evidence type="ECO:0000313" key="3">
    <source>
        <dbReference type="Proteomes" id="UP000831151"/>
    </source>
</evidence>
<dbReference type="AlphaFoldDB" id="A0A9E7DIZ2"/>
<reference evidence="2" key="1">
    <citation type="submission" date="2022-04" db="EMBL/GenBank/DDBJ databases">
        <title>Complete genome sequences of Ezakiella coagulans and Fenollaria massiliensis.</title>
        <authorList>
            <person name="France M.T."/>
            <person name="Clifford J."/>
            <person name="Narina S."/>
            <person name="Rutt L."/>
            <person name="Ravel J."/>
        </authorList>
    </citation>
    <scope>NUCLEOTIDE SEQUENCE</scope>
    <source>
        <strain evidence="2">C0061C2</strain>
    </source>
</reference>
<sequence>MKDLLKFCSLSSGSCGNATYIEYKDSKILIDAGLNGVTTENALKEIGTDIKDLDAVILTHEHRDHVQGAGILSRKYGAKLYANEKTFLASLPRIGSVKESHVHIFDGAFEVKDLVIKPFKVFHDAYDPVGLAIYAGNKKVSILTDTGLVDDGIKEAIKDSDIYYIESNHDEKMLENGPYSYYLKRRVKSSEGHLSNVQAADLIKKSLKDKNELVFLAHLSHENNTEKLAYMTVYKELLSSGRKAEDFRLRVTHRLKRTLLYEVD</sequence>
<evidence type="ECO:0000259" key="1">
    <source>
        <dbReference type="SMART" id="SM00849"/>
    </source>
</evidence>
<evidence type="ECO:0000313" key="2">
    <source>
        <dbReference type="EMBL" id="UQK59028.1"/>
    </source>
</evidence>
<keyword evidence="3" id="KW-1185">Reference proteome</keyword>
<dbReference type="Proteomes" id="UP000831151">
    <property type="component" value="Chromosome"/>
</dbReference>
<dbReference type="InterPro" id="IPR001279">
    <property type="entry name" value="Metallo-B-lactamas"/>
</dbReference>
<dbReference type="RefSeq" id="WP_249242550.1">
    <property type="nucleotide sequence ID" value="NZ_CP096649.1"/>
</dbReference>
<dbReference type="Pfam" id="PF12706">
    <property type="entry name" value="Lactamase_B_2"/>
    <property type="match status" value="1"/>
</dbReference>
<feature type="domain" description="Metallo-beta-lactamase" evidence="1">
    <location>
        <begin position="15"/>
        <end position="193"/>
    </location>
</feature>
<dbReference type="InterPro" id="IPR036866">
    <property type="entry name" value="RibonucZ/Hydroxyglut_hydro"/>
</dbReference>
<dbReference type="SUPFAM" id="SSF56281">
    <property type="entry name" value="Metallo-hydrolase/oxidoreductase"/>
    <property type="match status" value="1"/>
</dbReference>
<name>A0A9E7DIZ2_9FIRM</name>
<dbReference type="InterPro" id="IPR052533">
    <property type="entry name" value="WalJ/YycJ-like"/>
</dbReference>
<dbReference type="PANTHER" id="PTHR47619">
    <property type="entry name" value="METALLO-HYDROLASE YYCJ-RELATED"/>
    <property type="match status" value="1"/>
</dbReference>